<gene>
    <name evidence="1" type="ORF">ODALV1_LOCUS29320</name>
</gene>
<dbReference type="Gene3D" id="2.30.39.10">
    <property type="entry name" value="Alpha-1-antitrypsin, domain 1"/>
    <property type="match status" value="1"/>
</dbReference>
<reference evidence="1 2" key="1">
    <citation type="submission" date="2024-08" db="EMBL/GenBank/DDBJ databases">
        <authorList>
            <person name="Cucini C."/>
            <person name="Frati F."/>
        </authorList>
    </citation>
    <scope>NUCLEOTIDE SEQUENCE [LARGE SCALE GENOMIC DNA]</scope>
</reference>
<dbReference type="Proteomes" id="UP001642540">
    <property type="component" value="Unassembled WGS sequence"/>
</dbReference>
<proteinExistence type="predicted"/>
<sequence length="101" mass="11282">MDNILNFFFHHIYIHLIGFVVQTRSGSLSPTFFVNHGFVGMIQDKQTGNVLFLTAVDNPTIVETRYRSLTGENEILSSGTGTTSFSLVSLLAFLVGRYLIH</sequence>
<evidence type="ECO:0000313" key="1">
    <source>
        <dbReference type="EMBL" id="CAL8143172.1"/>
    </source>
</evidence>
<name>A0ABP1S3J3_9HEXA</name>
<evidence type="ECO:0000313" key="2">
    <source>
        <dbReference type="Proteomes" id="UP001642540"/>
    </source>
</evidence>
<organism evidence="1 2">
    <name type="scientific">Orchesella dallaii</name>
    <dbReference type="NCBI Taxonomy" id="48710"/>
    <lineage>
        <taxon>Eukaryota</taxon>
        <taxon>Metazoa</taxon>
        <taxon>Ecdysozoa</taxon>
        <taxon>Arthropoda</taxon>
        <taxon>Hexapoda</taxon>
        <taxon>Collembola</taxon>
        <taxon>Entomobryomorpha</taxon>
        <taxon>Entomobryoidea</taxon>
        <taxon>Orchesellidae</taxon>
        <taxon>Orchesellinae</taxon>
        <taxon>Orchesella</taxon>
    </lineage>
</organism>
<dbReference type="EMBL" id="CAXLJM020000151">
    <property type="protein sequence ID" value="CAL8143172.1"/>
    <property type="molecule type" value="Genomic_DNA"/>
</dbReference>
<protein>
    <submittedName>
        <fullName evidence="1">Uncharacterized protein</fullName>
    </submittedName>
</protein>
<accession>A0ABP1S3J3</accession>
<keyword evidence="2" id="KW-1185">Reference proteome</keyword>
<dbReference type="InterPro" id="IPR042185">
    <property type="entry name" value="Serpin_sf_2"/>
</dbReference>
<comment type="caution">
    <text evidence="1">The sequence shown here is derived from an EMBL/GenBank/DDBJ whole genome shotgun (WGS) entry which is preliminary data.</text>
</comment>